<reference evidence="7" key="1">
    <citation type="submission" date="2020-11" db="EMBL/GenBank/DDBJ databases">
        <authorList>
            <person name="Lee S.D."/>
        </authorList>
    </citation>
    <scope>NUCLEOTIDE SEQUENCE</scope>
    <source>
        <strain evidence="7">SAP-2</strain>
    </source>
</reference>
<keyword evidence="2" id="KW-0479">Metal-binding</keyword>
<dbReference type="CDD" id="cd07720">
    <property type="entry name" value="OPHC2-like_MBL-fold"/>
    <property type="match status" value="1"/>
</dbReference>
<dbReference type="SMART" id="SM00849">
    <property type="entry name" value="Lactamase_B"/>
    <property type="match status" value="1"/>
</dbReference>
<organism evidence="7 8">
    <name type="scientific">Rouxiella silvae</name>
    <dbReference type="NCBI Taxonomy" id="1646373"/>
    <lineage>
        <taxon>Bacteria</taxon>
        <taxon>Pseudomonadati</taxon>
        <taxon>Pseudomonadota</taxon>
        <taxon>Gammaproteobacteria</taxon>
        <taxon>Enterobacterales</taxon>
        <taxon>Yersiniaceae</taxon>
        <taxon>Rouxiella</taxon>
    </lineage>
</organism>
<keyword evidence="3" id="KW-0378">Hydrolase</keyword>
<evidence type="ECO:0000259" key="6">
    <source>
        <dbReference type="SMART" id="SM00849"/>
    </source>
</evidence>
<evidence type="ECO:0000313" key="7">
    <source>
        <dbReference type="EMBL" id="MBF6637022.1"/>
    </source>
</evidence>
<dbReference type="AlphaFoldDB" id="A0AA40X2L0"/>
<dbReference type="EMBL" id="JADMKS010000004">
    <property type="protein sequence ID" value="MBF6637022.1"/>
    <property type="molecule type" value="Genomic_DNA"/>
</dbReference>
<dbReference type="RefSeq" id="WP_194977952.1">
    <property type="nucleotide sequence ID" value="NZ_JADMKS010000004.1"/>
</dbReference>
<gene>
    <name evidence="7" type="ORF">ITX54_10210</name>
</gene>
<protein>
    <submittedName>
        <fullName evidence="7">MBL fold metallo-hydrolase</fullName>
    </submittedName>
</protein>
<name>A0AA40X2L0_9GAMM</name>
<evidence type="ECO:0000256" key="3">
    <source>
        <dbReference type="ARBA" id="ARBA00022801"/>
    </source>
</evidence>
<feature type="domain" description="Metallo-beta-lactamase" evidence="6">
    <location>
        <begin position="84"/>
        <end position="271"/>
    </location>
</feature>
<comment type="caution">
    <text evidence="7">The sequence shown here is derived from an EMBL/GenBank/DDBJ whole genome shotgun (WGS) entry which is preliminary data.</text>
</comment>
<evidence type="ECO:0000256" key="1">
    <source>
        <dbReference type="ARBA" id="ARBA00007749"/>
    </source>
</evidence>
<accession>A0AA40X2L0</accession>
<feature type="signal peptide" evidence="5">
    <location>
        <begin position="1"/>
        <end position="21"/>
    </location>
</feature>
<sequence>MMKTLIFSAMLAACYTSNALADTAVTDAPAFKTFHIGKIEVTALHDKSSLLPNDGKILGVDVGEKPVADVLAAAGAPTGKIKLDVDALFVKDGNKNILIDTGLGPSAQGLLVQSLIKSGHTPEQITDVLITHVHRDHIGGLVTADGKQTFPNAVVKISSPDWAWLQTMPKMAALVSVIKPQVKAFTPGDAVMPDIQSVPLQGHTPGHVGYQITSGKARIFNIADSAHSAIISLAKPEWAISFDNDRAEGIANRKTVLKEVAADRELIFAPHFPFPGIGYIVPKDGHYVFQPAVD</sequence>
<dbReference type="SUPFAM" id="SSF56281">
    <property type="entry name" value="Metallo-hydrolase/oxidoreductase"/>
    <property type="match status" value="1"/>
</dbReference>
<dbReference type="InterPro" id="IPR051013">
    <property type="entry name" value="MBL_superfamily_lactonases"/>
</dbReference>
<dbReference type="Pfam" id="PF00753">
    <property type="entry name" value="Lactamase_B"/>
    <property type="match status" value="1"/>
</dbReference>
<dbReference type="Gene3D" id="3.60.15.10">
    <property type="entry name" value="Ribonuclease Z/Hydroxyacylglutathione hydrolase-like"/>
    <property type="match status" value="1"/>
</dbReference>
<dbReference type="InterPro" id="IPR036866">
    <property type="entry name" value="RibonucZ/Hydroxyglut_hydro"/>
</dbReference>
<reference evidence="7" key="2">
    <citation type="submission" date="2022-09" db="EMBL/GenBank/DDBJ databases">
        <title>Rouxiella aceris sp. nov., isolated from tree sap and emended description of the genus Rhouxiella.</title>
        <authorList>
            <person name="Kim I.S."/>
        </authorList>
    </citation>
    <scope>NUCLEOTIDE SEQUENCE</scope>
    <source>
        <strain evidence="7">SAP-2</strain>
    </source>
</reference>
<keyword evidence="4" id="KW-0862">Zinc</keyword>
<dbReference type="InterPro" id="IPR001279">
    <property type="entry name" value="Metallo-B-lactamas"/>
</dbReference>
<evidence type="ECO:0000256" key="2">
    <source>
        <dbReference type="ARBA" id="ARBA00022723"/>
    </source>
</evidence>
<feature type="chain" id="PRO_5041346097" evidence="5">
    <location>
        <begin position="22"/>
        <end position="294"/>
    </location>
</feature>
<proteinExistence type="inferred from homology"/>
<dbReference type="PANTHER" id="PTHR42978:SF6">
    <property type="entry name" value="QUORUM-QUENCHING LACTONASE YTNP-RELATED"/>
    <property type="match status" value="1"/>
</dbReference>
<comment type="similarity">
    <text evidence="1">Belongs to the metallo-beta-lactamase superfamily.</text>
</comment>
<dbReference type="PANTHER" id="PTHR42978">
    <property type="entry name" value="QUORUM-QUENCHING LACTONASE YTNP-RELATED-RELATED"/>
    <property type="match status" value="1"/>
</dbReference>
<evidence type="ECO:0000256" key="4">
    <source>
        <dbReference type="ARBA" id="ARBA00022833"/>
    </source>
</evidence>
<dbReference type="GO" id="GO:0046872">
    <property type="term" value="F:metal ion binding"/>
    <property type="evidence" value="ECO:0007669"/>
    <property type="project" value="UniProtKB-KW"/>
</dbReference>
<evidence type="ECO:0000313" key="8">
    <source>
        <dbReference type="Proteomes" id="UP000705283"/>
    </source>
</evidence>
<keyword evidence="5" id="KW-0732">Signal</keyword>
<evidence type="ECO:0000256" key="5">
    <source>
        <dbReference type="SAM" id="SignalP"/>
    </source>
</evidence>
<dbReference type="GO" id="GO:0016787">
    <property type="term" value="F:hydrolase activity"/>
    <property type="evidence" value="ECO:0007669"/>
    <property type="project" value="UniProtKB-KW"/>
</dbReference>
<dbReference type="Proteomes" id="UP000705283">
    <property type="component" value="Unassembled WGS sequence"/>
</dbReference>